<dbReference type="CDD" id="cd21538">
    <property type="entry name" value="SPOC_TFIIS"/>
    <property type="match status" value="1"/>
</dbReference>
<dbReference type="Proteomes" id="UP000195402">
    <property type="component" value="Unassembled WGS sequence"/>
</dbReference>
<dbReference type="InterPro" id="IPR036575">
    <property type="entry name" value="TFIIS_cen_dom_sf"/>
</dbReference>
<dbReference type="InterPro" id="IPR012921">
    <property type="entry name" value="SPOC_C"/>
</dbReference>
<dbReference type="PANTHER" id="PTHR11477">
    <property type="entry name" value="TRANSCRIPTION FACTOR S-II ZINC FINGER DOMAIN-CONTAINING PROTEIN"/>
    <property type="match status" value="1"/>
</dbReference>
<dbReference type="EMBL" id="MVGT01000463">
    <property type="protein sequence ID" value="OVA16874.1"/>
    <property type="molecule type" value="Genomic_DNA"/>
</dbReference>
<keyword evidence="3" id="KW-0251">Elongation factor</keyword>
<dbReference type="FunCoup" id="A0A200R2C1">
    <property type="interactions" value="1726"/>
</dbReference>
<dbReference type="Pfam" id="PF07744">
    <property type="entry name" value="SPOC"/>
    <property type="match status" value="1"/>
</dbReference>
<feature type="region of interest" description="Disordered" evidence="1">
    <location>
        <begin position="185"/>
        <end position="210"/>
    </location>
</feature>
<keyword evidence="3" id="KW-0648">Protein biosynthesis</keyword>
<dbReference type="OrthoDB" id="1884872at2759"/>
<reference evidence="3 4" key="1">
    <citation type="journal article" date="2017" name="Mol. Plant">
        <title>The Genome of Medicinal Plant Macleaya cordata Provides New Insights into Benzylisoquinoline Alkaloids Metabolism.</title>
        <authorList>
            <person name="Liu X."/>
            <person name="Liu Y."/>
            <person name="Huang P."/>
            <person name="Ma Y."/>
            <person name="Qing Z."/>
            <person name="Tang Q."/>
            <person name="Cao H."/>
            <person name="Cheng P."/>
            <person name="Zheng Y."/>
            <person name="Yuan Z."/>
            <person name="Zhou Y."/>
            <person name="Liu J."/>
            <person name="Tang Z."/>
            <person name="Zhuo Y."/>
            <person name="Zhang Y."/>
            <person name="Yu L."/>
            <person name="Huang J."/>
            <person name="Yang P."/>
            <person name="Peng Q."/>
            <person name="Zhang J."/>
            <person name="Jiang W."/>
            <person name="Zhang Z."/>
            <person name="Lin K."/>
            <person name="Ro D.K."/>
            <person name="Chen X."/>
            <person name="Xiong X."/>
            <person name="Shang Y."/>
            <person name="Huang S."/>
            <person name="Zeng J."/>
        </authorList>
    </citation>
    <scope>NUCLEOTIDE SEQUENCE [LARGE SCALE GENOMIC DNA]</scope>
    <source>
        <strain evidence="4">cv. BLH2017</strain>
        <tissue evidence="3">Root</tissue>
    </source>
</reference>
<dbReference type="OMA" id="VHGVELY"/>
<feature type="compositionally biased region" description="Basic residues" evidence="1">
    <location>
        <begin position="749"/>
        <end position="763"/>
    </location>
</feature>
<name>A0A200R2C1_MACCD</name>
<accession>A0A200R2C1</accession>
<sequence length="1017" mass="112293">MFNNLGTSNMGSNNLGTSNMGSSNLGAQHLAVPNNKVATVAPNSGNPGLHHTSVSNKRTVQMISVPPNKSGSQKLSAPNKRGPKVESTPNSVASQKLSIPCKRQAQMEPSPKAQAESFESVRAKMRESLASALAMVSEEQNKTLEKNSQIEAPSTSRPSIEDSQVSASTSTTLDIASCQIPEKPVEHLSSKDHDCAQNVNDGQNRQNPSQDIVSIKNNDDATQTPKFDGQEFQFKYALLDEDVSFGNNFFAKDDLLQGNGLCWASDLDVEVVEERESHDAKRQKLENEVGGNNEEQASHCPQTLATRIEAELFIVFGGVNKKYKEKGRSLLFNLKDPNNPDLRERVISGEISPERLCSMTAEELASKELSQWRIAKAEELAQMVVLPDSEVDIRRLVRKTHKGEFQVEFEQDDSASVEVTVGASSLSQYRPRPKESEAQIPSKPDGNAEKSEITVSEKVNIDDQSSLNTLPSDGTDLMQGLMMDEMKDAEFLPPIVSLDEFMESLDSEPPFQNLQMDAGATMSISEEKKSSDFDSKLVSSDLTSIDPVTTALDKSDKIEPKDTRTESNLKSGEILVESETPLKGAAAKGEHVWEGMLQLNISSMVTVNCYFKSGEKTSTKEWPNFLDIKGRVKLDAFEKFLQELPMSRSRAIMVVHFCWKEDSPESGRENLREVVDSYVTDERVGFAEPAPAMELYFCPPHIRTIEMLGKHLPKDHIDTLNALDNGLIGIVVWRKAHVTSTISPNSSSHYHKHSSKKQNHLKRQQQEKDTNINANPNTSSILGPPPTRNPKPQLHDGPIDDIPPGFGPASVREDDDLPEFEFSSGPNLSVSQFSTPKPSPPSRASFAPPGQIRELIQKYGHNQMSSNNRLNWQQQSRSVRLEVQPWNDDDDIPEWQPQQTPPPPPPLPPAPLQMQPPLQLVHGFQQQMLPPHLVGALPPQQSPHGPLMVQQFTQQNLPLQPLQPPMNMMQALVGHQNAASPWQSGQFYGTPQGGGGYGIGTRQRPDHASRNGSSRGF</sequence>
<feature type="region of interest" description="Disordered" evidence="1">
    <location>
        <begin position="424"/>
        <end position="451"/>
    </location>
</feature>
<dbReference type="GO" id="GO:0006351">
    <property type="term" value="P:DNA-templated transcription"/>
    <property type="evidence" value="ECO:0007669"/>
    <property type="project" value="InterPro"/>
</dbReference>
<feature type="compositionally biased region" description="Polar residues" evidence="1">
    <location>
        <begin position="197"/>
        <end position="210"/>
    </location>
</feature>
<feature type="compositionally biased region" description="Polar residues" evidence="1">
    <location>
        <begin position="64"/>
        <end position="76"/>
    </location>
</feature>
<dbReference type="Pfam" id="PF07500">
    <property type="entry name" value="TFIIS_M"/>
    <property type="match status" value="1"/>
</dbReference>
<feature type="region of interest" description="Disordered" evidence="1">
    <location>
        <begin position="887"/>
        <end position="913"/>
    </location>
</feature>
<feature type="region of interest" description="Disordered" evidence="1">
    <location>
        <begin position="278"/>
        <end position="298"/>
    </location>
</feature>
<feature type="domain" description="TFIIS central" evidence="2">
    <location>
        <begin position="281"/>
        <end position="392"/>
    </location>
</feature>
<evidence type="ECO:0000256" key="1">
    <source>
        <dbReference type="SAM" id="MobiDB-lite"/>
    </source>
</evidence>
<evidence type="ECO:0000313" key="3">
    <source>
        <dbReference type="EMBL" id="OVA16874.1"/>
    </source>
</evidence>
<dbReference type="STRING" id="56857.A0A200R2C1"/>
<dbReference type="InParanoid" id="A0A200R2C1"/>
<feature type="region of interest" description="Disordered" evidence="1">
    <location>
        <begin position="64"/>
        <end position="119"/>
    </location>
</feature>
<evidence type="ECO:0000259" key="2">
    <source>
        <dbReference type="PROSITE" id="PS51321"/>
    </source>
</evidence>
<feature type="region of interest" description="Disordered" evidence="1">
    <location>
        <begin position="138"/>
        <end position="172"/>
    </location>
</feature>
<feature type="compositionally biased region" description="Pro residues" evidence="1">
    <location>
        <begin position="899"/>
        <end position="911"/>
    </location>
</feature>
<organism evidence="3 4">
    <name type="scientific">Macleaya cordata</name>
    <name type="common">Five-seeded plume-poppy</name>
    <name type="synonym">Bocconia cordata</name>
    <dbReference type="NCBI Taxonomy" id="56857"/>
    <lineage>
        <taxon>Eukaryota</taxon>
        <taxon>Viridiplantae</taxon>
        <taxon>Streptophyta</taxon>
        <taxon>Embryophyta</taxon>
        <taxon>Tracheophyta</taxon>
        <taxon>Spermatophyta</taxon>
        <taxon>Magnoliopsida</taxon>
        <taxon>Ranunculales</taxon>
        <taxon>Papaveraceae</taxon>
        <taxon>Papaveroideae</taxon>
        <taxon>Macleaya</taxon>
    </lineage>
</organism>
<dbReference type="PROSITE" id="PS51321">
    <property type="entry name" value="TFIIS_CENTRAL"/>
    <property type="match status" value="1"/>
</dbReference>
<dbReference type="SUPFAM" id="SSF46942">
    <property type="entry name" value="Elongation factor TFIIS domain 2"/>
    <property type="match status" value="1"/>
</dbReference>
<dbReference type="AlphaFoldDB" id="A0A200R2C1"/>
<feature type="compositionally biased region" description="Polar residues" evidence="1">
    <location>
        <begin position="771"/>
        <end position="781"/>
    </location>
</feature>
<feature type="compositionally biased region" description="Basic and acidic residues" evidence="1">
    <location>
        <begin position="185"/>
        <end position="195"/>
    </location>
</feature>
<feature type="region of interest" description="Disordered" evidence="1">
    <location>
        <begin position="983"/>
        <end position="1017"/>
    </location>
</feature>
<feature type="compositionally biased region" description="Polar residues" evidence="1">
    <location>
        <begin position="146"/>
        <end position="172"/>
    </location>
</feature>
<feature type="region of interest" description="Disordered" evidence="1">
    <location>
        <begin position="742"/>
        <end position="848"/>
    </location>
</feature>
<evidence type="ECO:0000313" key="4">
    <source>
        <dbReference type="Proteomes" id="UP000195402"/>
    </source>
</evidence>
<dbReference type="SMART" id="SM00510">
    <property type="entry name" value="TFS2M"/>
    <property type="match status" value="1"/>
</dbReference>
<proteinExistence type="predicted"/>
<feature type="compositionally biased region" description="Polar residues" evidence="1">
    <location>
        <begin position="1"/>
        <end position="26"/>
    </location>
</feature>
<dbReference type="GO" id="GO:0005634">
    <property type="term" value="C:nucleus"/>
    <property type="evidence" value="ECO:0007669"/>
    <property type="project" value="TreeGrafter"/>
</dbReference>
<dbReference type="PANTHER" id="PTHR11477:SF20">
    <property type="entry name" value="SPOC DOMAIN _ TRANSCRIPTION ELONGATION FACTOR S-II PROTEIN"/>
    <property type="match status" value="1"/>
</dbReference>
<comment type="caution">
    <text evidence="3">The sequence shown here is derived from an EMBL/GenBank/DDBJ whole genome shotgun (WGS) entry which is preliminary data.</text>
</comment>
<dbReference type="Gene3D" id="1.10.472.30">
    <property type="entry name" value="Transcription elongation factor S-II, central domain"/>
    <property type="match status" value="1"/>
</dbReference>
<dbReference type="InterPro" id="IPR003618">
    <property type="entry name" value="TFIIS_cen_dom"/>
</dbReference>
<protein>
    <submittedName>
        <fullName evidence="3">Transcription elongation factor S-II</fullName>
    </submittedName>
</protein>
<keyword evidence="4" id="KW-1185">Reference proteome</keyword>
<feature type="compositionally biased region" description="Polar residues" evidence="1">
    <location>
        <begin position="87"/>
        <end position="97"/>
    </location>
</feature>
<feature type="compositionally biased region" description="Polar residues" evidence="1">
    <location>
        <begin position="824"/>
        <end position="835"/>
    </location>
</feature>
<feature type="compositionally biased region" description="Basic and acidic residues" evidence="1">
    <location>
        <begin position="278"/>
        <end position="287"/>
    </location>
</feature>
<dbReference type="GO" id="GO:0003746">
    <property type="term" value="F:translation elongation factor activity"/>
    <property type="evidence" value="ECO:0007669"/>
    <property type="project" value="UniProtKB-KW"/>
</dbReference>
<gene>
    <name evidence="3" type="ORF">BVC80_1235g3</name>
</gene>
<feature type="region of interest" description="Disordered" evidence="1">
    <location>
        <begin position="1"/>
        <end position="27"/>
    </location>
</feature>